<feature type="domain" description="PAC" evidence="13">
    <location>
        <begin position="1034"/>
        <end position="1087"/>
    </location>
</feature>
<dbReference type="CDD" id="cd16922">
    <property type="entry name" value="HATPase_EvgS-ArcB-TorS-like"/>
    <property type="match status" value="1"/>
</dbReference>
<dbReference type="Pfam" id="PF08448">
    <property type="entry name" value="PAS_4"/>
    <property type="match status" value="1"/>
</dbReference>
<dbReference type="SUPFAM" id="SSF55781">
    <property type="entry name" value="GAF domain-like"/>
    <property type="match status" value="1"/>
</dbReference>
<keyword evidence="15" id="KW-1185">Reference proteome</keyword>
<evidence type="ECO:0000256" key="4">
    <source>
        <dbReference type="ARBA" id="ARBA00022553"/>
    </source>
</evidence>
<dbReference type="InterPro" id="IPR003018">
    <property type="entry name" value="GAF"/>
</dbReference>
<dbReference type="Pfam" id="PF13188">
    <property type="entry name" value="PAS_8"/>
    <property type="match status" value="1"/>
</dbReference>
<dbReference type="InterPro" id="IPR000700">
    <property type="entry name" value="PAS-assoc_C"/>
</dbReference>
<feature type="domain" description="Histidine kinase" evidence="10">
    <location>
        <begin position="1287"/>
        <end position="1505"/>
    </location>
</feature>
<dbReference type="InterPro" id="IPR004358">
    <property type="entry name" value="Sig_transdc_His_kin-like_C"/>
</dbReference>
<feature type="domain" description="PAC" evidence="13">
    <location>
        <begin position="905"/>
        <end position="957"/>
    </location>
</feature>
<dbReference type="InterPro" id="IPR036890">
    <property type="entry name" value="HATPase_C_sf"/>
</dbReference>
<dbReference type="PROSITE" id="PS50110">
    <property type="entry name" value="RESPONSE_REGULATORY"/>
    <property type="match status" value="1"/>
</dbReference>
<dbReference type="SUPFAM" id="SSF55785">
    <property type="entry name" value="PYP-like sensor domain (PAS domain)"/>
    <property type="match status" value="8"/>
</dbReference>
<dbReference type="Pfam" id="PF13185">
    <property type="entry name" value="GAF_2"/>
    <property type="match status" value="1"/>
</dbReference>
<feature type="domain" description="PAS" evidence="12">
    <location>
        <begin position="832"/>
        <end position="902"/>
    </location>
</feature>
<gene>
    <name evidence="14" type="ORF">MiSe_45710</name>
</gene>
<keyword evidence="4 9" id="KW-0597">Phosphoprotein</keyword>
<dbReference type="GO" id="GO:0000155">
    <property type="term" value="F:phosphorelay sensor kinase activity"/>
    <property type="evidence" value="ECO:0007669"/>
    <property type="project" value="InterPro"/>
</dbReference>
<dbReference type="FunFam" id="3.30.565.10:FF:000010">
    <property type="entry name" value="Sensor histidine kinase RcsC"/>
    <property type="match status" value="1"/>
</dbReference>
<dbReference type="PROSITE" id="PS50109">
    <property type="entry name" value="HIS_KIN"/>
    <property type="match status" value="1"/>
</dbReference>
<evidence type="ECO:0000256" key="3">
    <source>
        <dbReference type="ARBA" id="ARBA00012438"/>
    </source>
</evidence>
<dbReference type="InterPro" id="IPR052162">
    <property type="entry name" value="Sensor_kinase/Photoreceptor"/>
</dbReference>
<dbReference type="SUPFAM" id="SSF55874">
    <property type="entry name" value="ATPase domain of HSP90 chaperone/DNA topoisomerase II/histidine kinase"/>
    <property type="match status" value="1"/>
</dbReference>
<dbReference type="InterPro" id="IPR013656">
    <property type="entry name" value="PAS_4"/>
</dbReference>
<feature type="domain" description="PAS" evidence="12">
    <location>
        <begin position="426"/>
        <end position="495"/>
    </location>
</feature>
<reference evidence="14" key="1">
    <citation type="submission" date="2019-10" db="EMBL/GenBank/DDBJ databases">
        <title>Draft genome sequece of Microseira wollei NIES-4236.</title>
        <authorList>
            <person name="Yamaguchi H."/>
            <person name="Suzuki S."/>
            <person name="Kawachi M."/>
        </authorList>
    </citation>
    <scope>NUCLEOTIDE SEQUENCE</scope>
    <source>
        <strain evidence="14">NIES-4236</strain>
    </source>
</reference>
<keyword evidence="5" id="KW-0808">Transferase</keyword>
<dbReference type="SMART" id="SM00448">
    <property type="entry name" value="REC"/>
    <property type="match status" value="1"/>
</dbReference>
<keyword evidence="6 14" id="KW-0418">Kinase</keyword>
<dbReference type="InterPro" id="IPR013767">
    <property type="entry name" value="PAS_fold"/>
</dbReference>
<dbReference type="PRINTS" id="PR00344">
    <property type="entry name" value="BCTRLSENSOR"/>
</dbReference>
<evidence type="ECO:0000256" key="2">
    <source>
        <dbReference type="ARBA" id="ARBA00006402"/>
    </source>
</evidence>
<dbReference type="InterPro" id="IPR001610">
    <property type="entry name" value="PAC"/>
</dbReference>
<dbReference type="Pfam" id="PF02518">
    <property type="entry name" value="HATPase_c"/>
    <property type="match status" value="1"/>
</dbReference>
<dbReference type="RefSeq" id="WP_226585371.1">
    <property type="nucleotide sequence ID" value="NZ_BLAY01000074.1"/>
</dbReference>
<evidence type="ECO:0000256" key="6">
    <source>
        <dbReference type="ARBA" id="ARBA00022777"/>
    </source>
</evidence>
<feature type="domain" description="PAC" evidence="13">
    <location>
        <begin position="247"/>
        <end position="299"/>
    </location>
</feature>
<evidence type="ECO:0000256" key="1">
    <source>
        <dbReference type="ARBA" id="ARBA00000085"/>
    </source>
</evidence>
<dbReference type="NCBIfam" id="TIGR00229">
    <property type="entry name" value="sensory_box"/>
    <property type="match status" value="8"/>
</dbReference>
<comment type="caution">
    <text evidence="14">The sequence shown here is derived from an EMBL/GenBank/DDBJ whole genome shotgun (WGS) entry which is preliminary data.</text>
</comment>
<dbReference type="InterPro" id="IPR011006">
    <property type="entry name" value="CheY-like_superfamily"/>
</dbReference>
<protein>
    <recommendedName>
        <fullName evidence="8">Circadian input-output histidine kinase CikA</fullName>
        <ecNumber evidence="3">2.7.13.3</ecNumber>
    </recommendedName>
</protein>
<dbReference type="GO" id="GO:0006355">
    <property type="term" value="P:regulation of DNA-templated transcription"/>
    <property type="evidence" value="ECO:0007669"/>
    <property type="project" value="InterPro"/>
</dbReference>
<dbReference type="CDD" id="cd17580">
    <property type="entry name" value="REC_2_DhkD-like"/>
    <property type="match status" value="1"/>
</dbReference>
<feature type="domain" description="PAC" evidence="13">
    <location>
        <begin position="498"/>
        <end position="550"/>
    </location>
</feature>
<dbReference type="SUPFAM" id="SSF52172">
    <property type="entry name" value="CheY-like"/>
    <property type="match status" value="1"/>
</dbReference>
<dbReference type="Pfam" id="PF00512">
    <property type="entry name" value="HisKA"/>
    <property type="match status" value="1"/>
</dbReference>
<dbReference type="CDD" id="cd00082">
    <property type="entry name" value="HisKA"/>
    <property type="match status" value="1"/>
</dbReference>
<dbReference type="SMART" id="SM00086">
    <property type="entry name" value="PAC"/>
    <property type="match status" value="6"/>
</dbReference>
<dbReference type="InterPro" id="IPR000014">
    <property type="entry name" value="PAS"/>
</dbReference>
<dbReference type="SMART" id="SM00065">
    <property type="entry name" value="GAF"/>
    <property type="match status" value="1"/>
</dbReference>
<feature type="domain" description="PAS" evidence="12">
    <location>
        <begin position="29"/>
        <end position="65"/>
    </location>
</feature>
<sequence>MSELARNWECDPSESATTFRADGMVLQFADGAIAACNAVAAEILGYTADQLIGKALFDSPRQFIHLDGSAFLPEENPALVALRSGQPCSNVTIGFYRQDGELVWLLLDAQPLFRANESAPYAVVTTIARPVEKTTSRAGRMPTPQEFLQKSTDVTAQNRQDFARSAQQDTMQTTEANLRLFIKYAPVCIAMFDRNMNYVALSQRWVEIYQLESVEAVLGRSHYEVFPQISDRWRQAHQRGLAGEIQQCEEDSFTLADGSLQWLRWEIRPWHAEGGDIGGIVIFVADISDRKRTEVAQRQSEERYRALIELSPQIVFISDPDGSIIYCNQWGLEFTGRSLQELQGDGWVDLVRPDARDRVYTTWQTATKQVSDYEIEIPFRRADGVYRWIYTRALPVRDNNGKIDYWIGVALDISDRKQIEQELQQTNQTLRTLIESSPLPIVALEANATVRMWNKAATEVFGWSEAEVLNRPIPIVPPDQLDECQQLRAAVANGETLFGMETYRRKQDGSELIVSISAAPVYGNSGSIDEIMLIFQDISPRKQIEAALRESEHRYRTLFETMDQGFCVCEMLFSENGEPIDYRFLEVNHVFEQMTGLEQAMGKTARQLVPNLEAFWFETYGRVALTGEPARFENQSTAMNRWFDVSAFRIGDPQSHKFAILFTNISDRKQTEQSWRESEERLRLGMQVAGFALAKFDYASNTVELSKEAAAVYGLPAGELVVPRSRIHATFHPEEREELLEIIAQVLDPSGTGWFSRDHRVVWGNGEVRWLTVRKQVFFDRASRDVTCNVSTARRNVSTARRNVSTARPTHAILAAIDISDRKQAELALAESESRFRTLADNIAQLAWMTDSNGWIFWYNQRWFEYTGTTLEEMQGWGWQKVHHPDHIERVVEHFRHCLKIGEPWEDTFPLLGKDGTYRWFLSRAIPIRDEQGNVVRWFGTNTDISDRKQAEIALQQSEERLRLALNAAHQGLYDLNIQTGEAIVSPEYAQMLGYDPQEFHETNAFWLERLHPDDRERVSSVYQEYITGRRDQYQVEFRQRTKSGDWKWILSIGSIVAWDGDGNPLRMLGIHADISDRKQAELEREYLLARERHYSEQLQGLTAAALAINSALSVEEVLQAIADRAAAIVGSHQSVTSIIVNNNWEQAINAVYLSDKYAQWRDYDAKTDGSGIYTCVCHLNRPMRMTQAELETHPHWQGFGKEALNHPPMRGWLAAPLVGRDGHNIGLIQLSDKYEGDFTETDEAVVVQLAQMASIAVENVRLYEAEQQAREEAQTANRLKDEFLAVLSHELRSPLNPILGWTKLLQTRKLNPERTVEALTTIERNAKLQAQLIEDLLDISRIMRGKLTLNSAPVSLPFVIYSALETVRLAAEAKNIQFNLALDSTVGEVLGDAGRLQQVVWNLLSNAVKFTPAGGQVTIRLTQVDTDAQIQIIDTGKGINPKFLPYVFEYFRQEDGSTTRKFGGLGLGLAIARQIVEMHGGRISADSPGVGFGATFTVKLPTVNGKLKPAASRAIAASSPSAPKTPLTGMRILVVDDTADTREFLTFLLEENGAIVLAVSSATEALQTFGEFQPDIILSDIGMPEMDGYELMRSIRRLEAGRSIPAIALTAYAGEIDQKQAIAAGFQRHVAKPIDPDRIISYIVELVQQKE</sequence>
<dbReference type="Pfam" id="PF13426">
    <property type="entry name" value="PAS_9"/>
    <property type="match status" value="1"/>
</dbReference>
<dbReference type="Pfam" id="PF00989">
    <property type="entry name" value="PAS"/>
    <property type="match status" value="1"/>
</dbReference>
<dbReference type="InterPro" id="IPR001789">
    <property type="entry name" value="Sig_transdc_resp-reg_receiver"/>
</dbReference>
<dbReference type="SMART" id="SM00091">
    <property type="entry name" value="PAS"/>
    <property type="match status" value="8"/>
</dbReference>
<evidence type="ECO:0000259" key="11">
    <source>
        <dbReference type="PROSITE" id="PS50110"/>
    </source>
</evidence>
<dbReference type="SMART" id="SM00388">
    <property type="entry name" value="HisKA"/>
    <property type="match status" value="1"/>
</dbReference>
<dbReference type="SMART" id="SM00387">
    <property type="entry name" value="HATPase_c"/>
    <property type="match status" value="1"/>
</dbReference>
<dbReference type="Gene3D" id="3.30.450.20">
    <property type="entry name" value="PAS domain"/>
    <property type="match status" value="8"/>
</dbReference>
<dbReference type="InterPro" id="IPR029016">
    <property type="entry name" value="GAF-like_dom_sf"/>
</dbReference>
<dbReference type="FunFam" id="3.30.450.20:FF:000099">
    <property type="entry name" value="Sensory box sensor histidine kinase"/>
    <property type="match status" value="2"/>
</dbReference>
<dbReference type="Gene3D" id="3.30.565.10">
    <property type="entry name" value="Histidine kinase-like ATPase, C-terminal domain"/>
    <property type="match status" value="1"/>
</dbReference>
<dbReference type="InterPro" id="IPR036097">
    <property type="entry name" value="HisK_dim/P_sf"/>
</dbReference>
<dbReference type="Proteomes" id="UP001050975">
    <property type="component" value="Unassembled WGS sequence"/>
</dbReference>
<evidence type="ECO:0000256" key="9">
    <source>
        <dbReference type="PROSITE-ProRule" id="PRU00169"/>
    </source>
</evidence>
<feature type="domain" description="PAC" evidence="13">
    <location>
        <begin position="373"/>
        <end position="425"/>
    </location>
</feature>
<comment type="similarity">
    <text evidence="2">In the N-terminal section; belongs to the phytochrome family.</text>
</comment>
<dbReference type="Pfam" id="PF08447">
    <property type="entry name" value="PAS_3"/>
    <property type="match status" value="4"/>
</dbReference>
<dbReference type="Gene3D" id="3.30.450.40">
    <property type="match status" value="1"/>
</dbReference>
<dbReference type="InterPro" id="IPR003594">
    <property type="entry name" value="HATPase_dom"/>
</dbReference>
<dbReference type="InterPro" id="IPR035965">
    <property type="entry name" value="PAS-like_dom_sf"/>
</dbReference>
<evidence type="ECO:0000313" key="14">
    <source>
        <dbReference type="EMBL" id="GET39799.1"/>
    </source>
</evidence>
<dbReference type="EMBL" id="BLAY01000074">
    <property type="protein sequence ID" value="GET39799.1"/>
    <property type="molecule type" value="Genomic_DNA"/>
</dbReference>
<dbReference type="InterPro" id="IPR003661">
    <property type="entry name" value="HisK_dim/P_dom"/>
</dbReference>
<organism evidence="14 15">
    <name type="scientific">Microseira wollei NIES-4236</name>
    <dbReference type="NCBI Taxonomy" id="2530354"/>
    <lineage>
        <taxon>Bacteria</taxon>
        <taxon>Bacillati</taxon>
        <taxon>Cyanobacteriota</taxon>
        <taxon>Cyanophyceae</taxon>
        <taxon>Oscillatoriophycideae</taxon>
        <taxon>Aerosakkonematales</taxon>
        <taxon>Aerosakkonemataceae</taxon>
        <taxon>Microseira</taxon>
    </lineage>
</organism>
<feature type="modified residue" description="4-aspartylphosphate" evidence="9">
    <location>
        <position position="1581"/>
    </location>
</feature>
<dbReference type="InterPro" id="IPR013655">
    <property type="entry name" value="PAS_fold_3"/>
</dbReference>
<evidence type="ECO:0000256" key="5">
    <source>
        <dbReference type="ARBA" id="ARBA00022679"/>
    </source>
</evidence>
<feature type="domain" description="PAS" evidence="12">
    <location>
        <begin position="678"/>
        <end position="750"/>
    </location>
</feature>
<name>A0AAV3XBX3_9CYAN</name>
<dbReference type="PROSITE" id="PS50113">
    <property type="entry name" value="PAC"/>
    <property type="match status" value="5"/>
</dbReference>
<dbReference type="SUPFAM" id="SSF47384">
    <property type="entry name" value="Homodimeric domain of signal transducing histidine kinase"/>
    <property type="match status" value="1"/>
</dbReference>
<evidence type="ECO:0000259" key="10">
    <source>
        <dbReference type="PROSITE" id="PS50109"/>
    </source>
</evidence>
<evidence type="ECO:0000313" key="15">
    <source>
        <dbReference type="Proteomes" id="UP001050975"/>
    </source>
</evidence>
<feature type="domain" description="PAS" evidence="12">
    <location>
        <begin position="300"/>
        <end position="370"/>
    </location>
</feature>
<evidence type="ECO:0000259" key="12">
    <source>
        <dbReference type="PROSITE" id="PS50112"/>
    </source>
</evidence>
<dbReference type="PANTHER" id="PTHR43304">
    <property type="entry name" value="PHYTOCHROME-LIKE PROTEIN CPH1"/>
    <property type="match status" value="1"/>
</dbReference>
<dbReference type="EC" id="2.7.13.3" evidence="3"/>
<dbReference type="Pfam" id="PF00072">
    <property type="entry name" value="Response_reg"/>
    <property type="match status" value="1"/>
</dbReference>
<dbReference type="InterPro" id="IPR005467">
    <property type="entry name" value="His_kinase_dom"/>
</dbReference>
<evidence type="ECO:0000256" key="7">
    <source>
        <dbReference type="ARBA" id="ARBA00023012"/>
    </source>
</evidence>
<dbReference type="Gene3D" id="1.10.287.130">
    <property type="match status" value="1"/>
</dbReference>
<dbReference type="Gene3D" id="3.40.50.2300">
    <property type="match status" value="1"/>
</dbReference>
<feature type="domain" description="Response regulatory" evidence="11">
    <location>
        <begin position="1532"/>
        <end position="1648"/>
    </location>
</feature>
<evidence type="ECO:0000256" key="8">
    <source>
        <dbReference type="ARBA" id="ARBA00074306"/>
    </source>
</evidence>
<proteinExistence type="inferred from homology"/>
<dbReference type="PANTHER" id="PTHR43304:SF1">
    <property type="entry name" value="PAC DOMAIN-CONTAINING PROTEIN"/>
    <property type="match status" value="1"/>
</dbReference>
<evidence type="ECO:0000259" key="13">
    <source>
        <dbReference type="PROSITE" id="PS50113"/>
    </source>
</evidence>
<dbReference type="CDD" id="cd00130">
    <property type="entry name" value="PAS"/>
    <property type="match status" value="6"/>
</dbReference>
<dbReference type="PROSITE" id="PS50112">
    <property type="entry name" value="PAS"/>
    <property type="match status" value="6"/>
</dbReference>
<comment type="catalytic activity">
    <reaction evidence="1">
        <text>ATP + protein L-histidine = ADP + protein N-phospho-L-histidine.</text>
        <dbReference type="EC" id="2.7.13.3"/>
    </reaction>
</comment>
<accession>A0AAV3XBX3</accession>
<keyword evidence="7" id="KW-0902">Two-component regulatory system</keyword>
<feature type="domain" description="PAS" evidence="12">
    <location>
        <begin position="958"/>
        <end position="1030"/>
    </location>
</feature>